<dbReference type="CDD" id="cd15482">
    <property type="entry name" value="Sialidase_non-viral"/>
    <property type="match status" value="1"/>
</dbReference>
<reference evidence="3 4" key="1">
    <citation type="journal article" date="2017" name="Int. J. Syst. Evol. Microbiol.">
        <title>Mucilaginibacterpsychrotolerans sp. nov., isolated from peatlands.</title>
        <authorList>
            <person name="Deng Y."/>
            <person name="Shen L."/>
            <person name="Xu B."/>
            <person name="Liu Y."/>
            <person name="Gu Z."/>
            <person name="Liu H."/>
            <person name="Zhou Y."/>
        </authorList>
    </citation>
    <scope>NUCLEOTIDE SEQUENCE [LARGE SCALE GENOMIC DNA]</scope>
    <source>
        <strain evidence="3 4">NH7-4</strain>
    </source>
</reference>
<dbReference type="PANTHER" id="PTHR43752:SF2">
    <property type="entry name" value="BNR_ASP-BOX REPEAT FAMILY PROTEIN"/>
    <property type="match status" value="1"/>
</dbReference>
<comment type="caution">
    <text evidence="3">The sequence shown here is derived from an EMBL/GenBank/DDBJ whole genome shotgun (WGS) entry which is preliminary data.</text>
</comment>
<dbReference type="Proteomes" id="UP000297540">
    <property type="component" value="Unassembled WGS sequence"/>
</dbReference>
<proteinExistence type="predicted"/>
<dbReference type="InterPro" id="IPR036278">
    <property type="entry name" value="Sialidase_sf"/>
</dbReference>
<dbReference type="AlphaFoldDB" id="A0A4Y8SJT1"/>
<name>A0A4Y8SJT1_9SPHI</name>
<dbReference type="InterPro" id="IPR011040">
    <property type="entry name" value="Sialidase"/>
</dbReference>
<keyword evidence="4" id="KW-1185">Reference proteome</keyword>
<accession>A0A4Y8SJT1</accession>
<sequence length="359" mass="39604">MKFLTINRALSRVTAKLLLLCALSVLIFANASAQADWEKVKTELVFDAPPFAQCHASTIVETKKGELLIACFGGSAESRPDVSIWLKKLGDASEGPKPVMIADGVIDSVTRYPTWNPVLFKLKTSRLFLFYKVGPNPREWWGMVKTSDDNGLSWSVAKALPKGILGPIKNKPIQLADGSILSPSSIEENNGRWKVHIERSVDNGASWANIQVDTAGKFDVIQPSILKYKNGSLQLLCRSKQGTVVQAWSYDKGKTWGTLSTSMLLNPNSGTDAVTLKSGRQLIVYNPDVPGKEWYNGRSKLRVACSTDGSSWRDVAVLEDGTTEEYSYPAIIQTKDGLIHITYTFNRKNIKHVVLKEGN</sequence>
<dbReference type="SUPFAM" id="SSF50939">
    <property type="entry name" value="Sialidases"/>
    <property type="match status" value="1"/>
</dbReference>
<dbReference type="PANTHER" id="PTHR43752">
    <property type="entry name" value="BNR/ASP-BOX REPEAT FAMILY PROTEIN"/>
    <property type="match status" value="1"/>
</dbReference>
<dbReference type="Gene3D" id="2.120.10.10">
    <property type="match status" value="1"/>
</dbReference>
<evidence type="ECO:0000313" key="3">
    <source>
        <dbReference type="EMBL" id="TFF38910.1"/>
    </source>
</evidence>
<protein>
    <submittedName>
        <fullName evidence="3">Sialidase</fullName>
    </submittedName>
</protein>
<organism evidence="3 4">
    <name type="scientific">Mucilaginibacter psychrotolerans</name>
    <dbReference type="NCBI Taxonomy" id="1524096"/>
    <lineage>
        <taxon>Bacteria</taxon>
        <taxon>Pseudomonadati</taxon>
        <taxon>Bacteroidota</taxon>
        <taxon>Sphingobacteriia</taxon>
        <taxon>Sphingobacteriales</taxon>
        <taxon>Sphingobacteriaceae</taxon>
        <taxon>Mucilaginibacter</taxon>
    </lineage>
</organism>
<feature type="chain" id="PRO_5021478976" evidence="1">
    <location>
        <begin position="36"/>
        <end position="359"/>
    </location>
</feature>
<dbReference type="EMBL" id="SOZE01000005">
    <property type="protein sequence ID" value="TFF38910.1"/>
    <property type="molecule type" value="Genomic_DNA"/>
</dbReference>
<evidence type="ECO:0000259" key="2">
    <source>
        <dbReference type="Pfam" id="PF13088"/>
    </source>
</evidence>
<evidence type="ECO:0000313" key="4">
    <source>
        <dbReference type="Proteomes" id="UP000297540"/>
    </source>
</evidence>
<dbReference type="OrthoDB" id="41724at2"/>
<dbReference type="Pfam" id="PF13088">
    <property type="entry name" value="BNR_2"/>
    <property type="match status" value="1"/>
</dbReference>
<evidence type="ECO:0000256" key="1">
    <source>
        <dbReference type="SAM" id="SignalP"/>
    </source>
</evidence>
<dbReference type="RefSeq" id="WP_133228067.1">
    <property type="nucleotide sequence ID" value="NZ_SOZE01000005.1"/>
</dbReference>
<gene>
    <name evidence="3" type="ORF">E2R66_07880</name>
</gene>
<feature type="domain" description="Sialidase" evidence="2">
    <location>
        <begin position="65"/>
        <end position="341"/>
    </location>
</feature>
<feature type="signal peptide" evidence="1">
    <location>
        <begin position="1"/>
        <end position="35"/>
    </location>
</feature>
<keyword evidence="1" id="KW-0732">Signal</keyword>